<comment type="similarity">
    <text evidence="6">Belongs to the UPF0758 family.</text>
</comment>
<protein>
    <submittedName>
        <fullName evidence="8">DNA repair protein RadC</fullName>
    </submittedName>
</protein>
<keyword evidence="2" id="KW-0479">Metal-binding</keyword>
<dbReference type="InterPro" id="IPR037518">
    <property type="entry name" value="MPN"/>
</dbReference>
<evidence type="ECO:0000256" key="5">
    <source>
        <dbReference type="ARBA" id="ARBA00023049"/>
    </source>
</evidence>
<evidence type="ECO:0000256" key="6">
    <source>
        <dbReference type="RuleBase" id="RU003797"/>
    </source>
</evidence>
<dbReference type="InterPro" id="IPR001405">
    <property type="entry name" value="UPF0758"/>
</dbReference>
<proteinExistence type="inferred from homology"/>
<evidence type="ECO:0000256" key="4">
    <source>
        <dbReference type="ARBA" id="ARBA00022833"/>
    </source>
</evidence>
<dbReference type="PROSITE" id="PS01302">
    <property type="entry name" value="UPF0758"/>
    <property type="match status" value="1"/>
</dbReference>
<gene>
    <name evidence="8" type="primary">radC</name>
    <name evidence="8" type="ORF">WOB96_09845</name>
</gene>
<dbReference type="InterPro" id="IPR010994">
    <property type="entry name" value="RuvA_2-like"/>
</dbReference>
<dbReference type="PANTHER" id="PTHR30471:SF3">
    <property type="entry name" value="UPF0758 PROTEIN YEES-RELATED"/>
    <property type="match status" value="1"/>
</dbReference>
<dbReference type="PANTHER" id="PTHR30471">
    <property type="entry name" value="DNA REPAIR PROTEIN RADC"/>
    <property type="match status" value="1"/>
</dbReference>
<evidence type="ECO:0000313" key="9">
    <source>
        <dbReference type="Proteomes" id="UP001446205"/>
    </source>
</evidence>
<dbReference type="SUPFAM" id="SSF102712">
    <property type="entry name" value="JAB1/MPN domain"/>
    <property type="match status" value="1"/>
</dbReference>
<dbReference type="EMBL" id="JBBPCO010000009">
    <property type="protein sequence ID" value="MEK8090068.1"/>
    <property type="molecule type" value="Genomic_DNA"/>
</dbReference>
<keyword evidence="3" id="KW-0378">Hydrolase</keyword>
<dbReference type="RefSeq" id="WP_341371125.1">
    <property type="nucleotide sequence ID" value="NZ_JBBPCO010000009.1"/>
</dbReference>
<dbReference type="InterPro" id="IPR025657">
    <property type="entry name" value="RadC_JAB"/>
</dbReference>
<dbReference type="Pfam" id="PF20582">
    <property type="entry name" value="UPF0758_N"/>
    <property type="match status" value="1"/>
</dbReference>
<dbReference type="CDD" id="cd08071">
    <property type="entry name" value="MPN_DUF2466"/>
    <property type="match status" value="1"/>
</dbReference>
<dbReference type="PROSITE" id="PS50249">
    <property type="entry name" value="MPN"/>
    <property type="match status" value="1"/>
</dbReference>
<evidence type="ECO:0000259" key="7">
    <source>
        <dbReference type="PROSITE" id="PS50249"/>
    </source>
</evidence>
<dbReference type="Pfam" id="PF04002">
    <property type="entry name" value="RadC"/>
    <property type="match status" value="1"/>
</dbReference>
<dbReference type="NCBIfam" id="TIGR00608">
    <property type="entry name" value="radc"/>
    <property type="match status" value="1"/>
</dbReference>
<dbReference type="Proteomes" id="UP001446205">
    <property type="component" value="Unassembled WGS sequence"/>
</dbReference>
<dbReference type="Gene3D" id="3.40.140.10">
    <property type="entry name" value="Cytidine Deaminase, domain 2"/>
    <property type="match status" value="1"/>
</dbReference>
<feature type="domain" description="MPN" evidence="7">
    <location>
        <begin position="102"/>
        <end position="224"/>
    </location>
</feature>
<evidence type="ECO:0000256" key="2">
    <source>
        <dbReference type="ARBA" id="ARBA00022723"/>
    </source>
</evidence>
<dbReference type="SUPFAM" id="SSF47781">
    <property type="entry name" value="RuvA domain 2-like"/>
    <property type="match status" value="1"/>
</dbReference>
<accession>A0ABU9D967</accession>
<keyword evidence="5" id="KW-0482">Metalloprotease</keyword>
<dbReference type="NCBIfam" id="NF000642">
    <property type="entry name" value="PRK00024.1"/>
    <property type="match status" value="1"/>
</dbReference>
<keyword evidence="1" id="KW-0645">Protease</keyword>
<evidence type="ECO:0000256" key="3">
    <source>
        <dbReference type="ARBA" id="ARBA00022801"/>
    </source>
</evidence>
<evidence type="ECO:0000313" key="8">
    <source>
        <dbReference type="EMBL" id="MEK8090068.1"/>
    </source>
</evidence>
<keyword evidence="9" id="KW-1185">Reference proteome</keyword>
<dbReference type="InterPro" id="IPR046778">
    <property type="entry name" value="UPF0758_N"/>
</dbReference>
<keyword evidence="4" id="KW-0862">Zinc</keyword>
<name>A0ABU9D967_9PROT</name>
<organism evidence="8 9">
    <name type="scientific">Thermithiobacillus plumbiphilus</name>
    <dbReference type="NCBI Taxonomy" id="1729899"/>
    <lineage>
        <taxon>Bacteria</taxon>
        <taxon>Pseudomonadati</taxon>
        <taxon>Pseudomonadota</taxon>
        <taxon>Acidithiobacillia</taxon>
        <taxon>Acidithiobacillales</taxon>
        <taxon>Thermithiobacillaceae</taxon>
        <taxon>Thermithiobacillus</taxon>
    </lineage>
</organism>
<sequence>MAIRDWPEGERPREKLLAMGAAALSDAELLAIFLRTGVSGKSAVDLARELLQRFGGVRELLGAECKSFCEGQGLGTAKYAQLQAVLELARRHLSQALQRGEPLSSPKAAGQYLHACLRDSSREVFACLFLDTRHRVIRYEELFFGTIDSAVVHAREVVRRALSHNAAAVIFAHNHPSGLAEPSLADIQLTRHLADALALVDIRVLDHLVVGDGEPVSLQERGGW</sequence>
<reference evidence="8 9" key="1">
    <citation type="submission" date="2024-04" db="EMBL/GenBank/DDBJ databases">
        <authorList>
            <person name="Abashina T."/>
            <person name="Shaikin A."/>
        </authorList>
    </citation>
    <scope>NUCLEOTIDE SEQUENCE [LARGE SCALE GENOMIC DNA]</scope>
    <source>
        <strain evidence="8 9">AAFK</strain>
    </source>
</reference>
<dbReference type="InterPro" id="IPR020891">
    <property type="entry name" value="UPF0758_CS"/>
</dbReference>
<comment type="caution">
    <text evidence="8">The sequence shown here is derived from an EMBL/GenBank/DDBJ whole genome shotgun (WGS) entry which is preliminary data.</text>
</comment>
<evidence type="ECO:0000256" key="1">
    <source>
        <dbReference type="ARBA" id="ARBA00022670"/>
    </source>
</evidence>